<dbReference type="PROSITE" id="PS50157">
    <property type="entry name" value="ZINC_FINGER_C2H2_2"/>
    <property type="match status" value="2"/>
</dbReference>
<keyword evidence="1" id="KW-0479">Metal-binding</keyword>
<reference evidence="8" key="1">
    <citation type="submission" date="2022-07" db="EMBL/GenBank/DDBJ databases">
        <title>Phylogenomic reconstructions and comparative analyses of Kickxellomycotina fungi.</title>
        <authorList>
            <person name="Reynolds N.K."/>
            <person name="Stajich J.E."/>
            <person name="Barry K."/>
            <person name="Grigoriev I.V."/>
            <person name="Crous P."/>
            <person name="Smith M.E."/>
        </authorList>
    </citation>
    <scope>NUCLEOTIDE SEQUENCE</scope>
    <source>
        <strain evidence="8">NBRC 105413</strain>
    </source>
</reference>
<dbReference type="EMBL" id="JANBOH010000027">
    <property type="protein sequence ID" value="KAJ1647521.1"/>
    <property type="molecule type" value="Genomic_DNA"/>
</dbReference>
<dbReference type="PANTHER" id="PTHR14003">
    <property type="entry name" value="TRANSCRIPTIONAL REPRESSOR PROTEIN YY"/>
    <property type="match status" value="1"/>
</dbReference>
<name>A0A9W7XQN2_9FUNG</name>
<accession>A0A9W7XQN2</accession>
<dbReference type="GO" id="GO:0000978">
    <property type="term" value="F:RNA polymerase II cis-regulatory region sequence-specific DNA binding"/>
    <property type="evidence" value="ECO:0007669"/>
    <property type="project" value="TreeGrafter"/>
</dbReference>
<feature type="region of interest" description="Disordered" evidence="6">
    <location>
        <begin position="392"/>
        <end position="413"/>
    </location>
</feature>
<gene>
    <name evidence="8" type="primary">USV1</name>
    <name evidence="8" type="ORF">LPJ64_001117</name>
</gene>
<dbReference type="GO" id="GO:0008270">
    <property type="term" value="F:zinc ion binding"/>
    <property type="evidence" value="ECO:0007669"/>
    <property type="project" value="UniProtKB-KW"/>
</dbReference>
<feature type="region of interest" description="Disordered" evidence="6">
    <location>
        <begin position="65"/>
        <end position="93"/>
    </location>
</feature>
<keyword evidence="3 5" id="KW-0863">Zinc-finger</keyword>
<evidence type="ECO:0000256" key="6">
    <source>
        <dbReference type="SAM" id="MobiDB-lite"/>
    </source>
</evidence>
<dbReference type="GO" id="GO:0000981">
    <property type="term" value="F:DNA-binding transcription factor activity, RNA polymerase II-specific"/>
    <property type="evidence" value="ECO:0007669"/>
    <property type="project" value="UniProtKB-ARBA"/>
</dbReference>
<feature type="region of interest" description="Disordered" evidence="6">
    <location>
        <begin position="1"/>
        <end position="23"/>
    </location>
</feature>
<dbReference type="FunFam" id="3.30.160.60:FF:000072">
    <property type="entry name" value="zinc finger protein 143 isoform X1"/>
    <property type="match status" value="1"/>
</dbReference>
<dbReference type="GO" id="GO:0031519">
    <property type="term" value="C:PcG protein complex"/>
    <property type="evidence" value="ECO:0007669"/>
    <property type="project" value="TreeGrafter"/>
</dbReference>
<dbReference type="GO" id="GO:0005667">
    <property type="term" value="C:transcription regulator complex"/>
    <property type="evidence" value="ECO:0007669"/>
    <property type="project" value="TreeGrafter"/>
</dbReference>
<feature type="domain" description="C2H2-type" evidence="7">
    <location>
        <begin position="97"/>
        <end position="126"/>
    </location>
</feature>
<feature type="domain" description="C2H2-type" evidence="7">
    <location>
        <begin position="127"/>
        <end position="151"/>
    </location>
</feature>
<evidence type="ECO:0000256" key="5">
    <source>
        <dbReference type="PROSITE-ProRule" id="PRU00042"/>
    </source>
</evidence>
<evidence type="ECO:0000313" key="8">
    <source>
        <dbReference type="EMBL" id="KAJ1647521.1"/>
    </source>
</evidence>
<proteinExistence type="predicted"/>
<feature type="compositionally biased region" description="Low complexity" evidence="6">
    <location>
        <begin position="275"/>
        <end position="287"/>
    </location>
</feature>
<evidence type="ECO:0000259" key="7">
    <source>
        <dbReference type="PROSITE" id="PS50157"/>
    </source>
</evidence>
<dbReference type="SUPFAM" id="SSF57667">
    <property type="entry name" value="beta-beta-alpha zinc fingers"/>
    <property type="match status" value="1"/>
</dbReference>
<dbReference type="InterPro" id="IPR013087">
    <property type="entry name" value="Znf_C2H2_type"/>
</dbReference>
<dbReference type="SMART" id="SM00355">
    <property type="entry name" value="ZnF_C2H2"/>
    <property type="match status" value="2"/>
</dbReference>
<organism evidence="8 9">
    <name type="scientific">Coemansia asiatica</name>
    <dbReference type="NCBI Taxonomy" id="1052880"/>
    <lineage>
        <taxon>Eukaryota</taxon>
        <taxon>Fungi</taxon>
        <taxon>Fungi incertae sedis</taxon>
        <taxon>Zoopagomycota</taxon>
        <taxon>Kickxellomycotina</taxon>
        <taxon>Kickxellomycetes</taxon>
        <taxon>Kickxellales</taxon>
        <taxon>Kickxellaceae</taxon>
        <taxon>Coemansia</taxon>
    </lineage>
</organism>
<evidence type="ECO:0000256" key="4">
    <source>
        <dbReference type="ARBA" id="ARBA00022833"/>
    </source>
</evidence>
<dbReference type="AlphaFoldDB" id="A0A9W7XQN2"/>
<comment type="caution">
    <text evidence="8">The sequence shown here is derived from an EMBL/GenBank/DDBJ whole genome shotgun (WGS) entry which is preliminary data.</text>
</comment>
<sequence length="413" mass="45588">MPQSDTSGINASDFATRPPHMSRRESAIGFAPPVAGANFDSSMAAAHHARTSDAGNMFNSSVANAISQRRSRRESVGSNISETASVEKGGSNSDRKYVCDWADCGQAFDRVEHLNRHKRRHTGEKPYRCLISKCTKLFSRFDNMMQHVGIHCIDGVKTEIPNIKNLNSRCNGRGRVRRTSYRGTQDSYEKFRRHVESSLGPILAECCILPTKNPDFSNLTLRPLLNDHVPATISEDTPLCESVATPGVVSQNASYKRPRCDSVVDGMDKHFPGGSASSSRSLTSPSSDIFRTMSPPTKKHARLDMINYVNQHQHSGKHLQAHRGSSSSSSFIVAEHDANAERARNGIYSDSYIFPRQIQEHRLSYPVYPALIQPPAHMAEFSHRMHSGSLGGITSSAMPTSNVRSQSGGYKQR</sequence>
<dbReference type="Gene3D" id="3.30.160.60">
    <property type="entry name" value="Classic Zinc Finger"/>
    <property type="match status" value="2"/>
</dbReference>
<dbReference type="PROSITE" id="PS00028">
    <property type="entry name" value="ZINC_FINGER_C2H2_1"/>
    <property type="match status" value="2"/>
</dbReference>
<dbReference type="GO" id="GO:0000785">
    <property type="term" value="C:chromatin"/>
    <property type="evidence" value="ECO:0007669"/>
    <property type="project" value="TreeGrafter"/>
</dbReference>
<evidence type="ECO:0000256" key="3">
    <source>
        <dbReference type="ARBA" id="ARBA00022771"/>
    </source>
</evidence>
<protein>
    <submittedName>
        <fullName evidence="8">Up in starvation</fullName>
    </submittedName>
</protein>
<feature type="region of interest" description="Disordered" evidence="6">
    <location>
        <begin position="268"/>
        <end position="290"/>
    </location>
</feature>
<evidence type="ECO:0000256" key="2">
    <source>
        <dbReference type="ARBA" id="ARBA00022737"/>
    </source>
</evidence>
<feature type="compositionally biased region" description="Polar residues" evidence="6">
    <location>
        <begin position="1"/>
        <end position="10"/>
    </location>
</feature>
<dbReference type="InterPro" id="IPR036236">
    <property type="entry name" value="Znf_C2H2_sf"/>
</dbReference>
<dbReference type="Proteomes" id="UP001145021">
    <property type="component" value="Unassembled WGS sequence"/>
</dbReference>
<evidence type="ECO:0000313" key="9">
    <source>
        <dbReference type="Proteomes" id="UP001145021"/>
    </source>
</evidence>
<keyword evidence="4" id="KW-0862">Zinc</keyword>
<keyword evidence="2" id="KW-0677">Repeat</keyword>
<dbReference type="PANTHER" id="PTHR14003:SF19">
    <property type="entry name" value="YY2 TRANSCRIPTION FACTOR"/>
    <property type="match status" value="1"/>
</dbReference>
<keyword evidence="9" id="KW-1185">Reference proteome</keyword>
<evidence type="ECO:0000256" key="1">
    <source>
        <dbReference type="ARBA" id="ARBA00022723"/>
    </source>
</evidence>